<dbReference type="CDD" id="cd16917">
    <property type="entry name" value="HATPase_UhpB-NarQ-NarX-like"/>
    <property type="match status" value="1"/>
</dbReference>
<feature type="transmembrane region" description="Helical" evidence="6">
    <location>
        <begin position="7"/>
        <end position="28"/>
    </location>
</feature>
<dbReference type="InterPro" id="IPR036890">
    <property type="entry name" value="HATPase_C_sf"/>
</dbReference>
<keyword evidence="6" id="KW-0812">Transmembrane</keyword>
<dbReference type="Gene3D" id="1.20.5.1930">
    <property type="match status" value="1"/>
</dbReference>
<dbReference type="PANTHER" id="PTHR24421">
    <property type="entry name" value="NITRATE/NITRITE SENSOR PROTEIN NARX-RELATED"/>
    <property type="match status" value="1"/>
</dbReference>
<keyword evidence="3" id="KW-0808">Transferase</keyword>
<comment type="caution">
    <text evidence="8">The sequence shown here is derived from an EMBL/GenBank/DDBJ whole genome shotgun (WGS) entry which is preliminary data.</text>
</comment>
<gene>
    <name evidence="8" type="ORF">FEZ53_03860</name>
</gene>
<dbReference type="PANTHER" id="PTHR24421:SF63">
    <property type="entry name" value="SENSOR HISTIDINE KINASE DESK"/>
    <property type="match status" value="1"/>
</dbReference>
<dbReference type="RefSeq" id="WP_107542881.1">
    <property type="nucleotide sequence ID" value="NZ_CP031275.1"/>
</dbReference>
<dbReference type="Gene3D" id="3.30.565.10">
    <property type="entry name" value="Histidine kinase-like ATPase, C-terminal domain"/>
    <property type="match status" value="1"/>
</dbReference>
<dbReference type="InterPro" id="IPR011712">
    <property type="entry name" value="Sig_transdc_His_kin_sub3_dim/P"/>
</dbReference>
<evidence type="ECO:0000256" key="1">
    <source>
        <dbReference type="ARBA" id="ARBA00000085"/>
    </source>
</evidence>
<dbReference type="EC" id="2.7.13.3" evidence="2"/>
<feature type="transmembrane region" description="Helical" evidence="6">
    <location>
        <begin position="109"/>
        <end position="127"/>
    </location>
</feature>
<keyword evidence="6" id="KW-1133">Transmembrane helix</keyword>
<accession>A0A5R9B4Y5</accession>
<sequence length="364" mass="41503">MMKKLKVNLIDLSSLVYLIFPIIPLFTFDVRGSYWLYVLVFISFTLSYVSVAIFYAVLPKYLVFIFFILHYVGITYFVYSLGAAVSLFFFFSAFVIPYIFDKSIKSKEFIIFISAMLINVFLIFTLYFQSLGFILIMYLVIIIITLGNFKQRESIKIKNALEEKNRHINVLIAEQERNRIGQDLHDTLGHVFASLSLKSELAMKLIDSDVEKAKVQMLEVNTLSKNSLDKVRAIVNDLKVQSFEDEVSSVKSLLSNANLKFEFVNVEIASRINPSKQSILAMILREAINNILKHSNATSVHGELNEKENETILIIKDDGIGMHHIKDDDLLSIKERVALMNGTMKVKSQNGLQITIKISRGEGI</sequence>
<evidence type="ECO:0000313" key="9">
    <source>
        <dbReference type="Proteomes" id="UP000307747"/>
    </source>
</evidence>
<evidence type="ECO:0000259" key="7">
    <source>
        <dbReference type="Pfam" id="PF07730"/>
    </source>
</evidence>
<evidence type="ECO:0000256" key="3">
    <source>
        <dbReference type="ARBA" id="ARBA00022679"/>
    </source>
</evidence>
<dbReference type="Pfam" id="PF07730">
    <property type="entry name" value="HisKA_3"/>
    <property type="match status" value="1"/>
</dbReference>
<dbReference type="EMBL" id="VBTJ01000001">
    <property type="protein sequence ID" value="TLP91427.1"/>
    <property type="molecule type" value="Genomic_DNA"/>
</dbReference>
<keyword evidence="5" id="KW-0902">Two-component regulatory system</keyword>
<comment type="catalytic activity">
    <reaction evidence="1">
        <text>ATP + protein L-histidine = ADP + protein N-phospho-L-histidine.</text>
        <dbReference type="EC" id="2.7.13.3"/>
    </reaction>
</comment>
<feature type="transmembrane region" description="Helical" evidence="6">
    <location>
        <begin position="61"/>
        <end position="78"/>
    </location>
</feature>
<evidence type="ECO:0000313" key="8">
    <source>
        <dbReference type="EMBL" id="TLP91427.1"/>
    </source>
</evidence>
<dbReference type="InterPro" id="IPR050482">
    <property type="entry name" value="Sensor_HK_TwoCompSys"/>
</dbReference>
<organism evidence="8 9">
    <name type="scientific">Staphylococcus xylosus</name>
    <dbReference type="NCBI Taxonomy" id="1288"/>
    <lineage>
        <taxon>Bacteria</taxon>
        <taxon>Bacillati</taxon>
        <taxon>Bacillota</taxon>
        <taxon>Bacilli</taxon>
        <taxon>Bacillales</taxon>
        <taxon>Staphylococcaceae</taxon>
        <taxon>Staphylococcus</taxon>
    </lineage>
</organism>
<feature type="transmembrane region" description="Helical" evidence="6">
    <location>
        <begin position="84"/>
        <end position="100"/>
    </location>
</feature>
<feature type="domain" description="Signal transduction histidine kinase subgroup 3 dimerisation and phosphoacceptor" evidence="7">
    <location>
        <begin position="176"/>
        <end position="239"/>
    </location>
</feature>
<keyword evidence="4 8" id="KW-0418">Kinase</keyword>
<evidence type="ECO:0000256" key="2">
    <source>
        <dbReference type="ARBA" id="ARBA00012438"/>
    </source>
</evidence>
<protein>
    <recommendedName>
        <fullName evidence="2">histidine kinase</fullName>
        <ecNumber evidence="2">2.7.13.3</ecNumber>
    </recommendedName>
</protein>
<feature type="transmembrane region" description="Helical" evidence="6">
    <location>
        <begin position="34"/>
        <end position="54"/>
    </location>
</feature>
<name>A0A5R9B4Y5_STAXY</name>
<evidence type="ECO:0000256" key="5">
    <source>
        <dbReference type="ARBA" id="ARBA00023012"/>
    </source>
</evidence>
<dbReference type="AlphaFoldDB" id="A0A5R9B4Y5"/>
<evidence type="ECO:0000256" key="6">
    <source>
        <dbReference type="SAM" id="Phobius"/>
    </source>
</evidence>
<evidence type="ECO:0000256" key="4">
    <source>
        <dbReference type="ARBA" id="ARBA00022777"/>
    </source>
</evidence>
<dbReference type="OrthoDB" id="9797605at2"/>
<feature type="transmembrane region" description="Helical" evidence="6">
    <location>
        <begin position="133"/>
        <end position="149"/>
    </location>
</feature>
<dbReference type="GO" id="GO:0016020">
    <property type="term" value="C:membrane"/>
    <property type="evidence" value="ECO:0007669"/>
    <property type="project" value="InterPro"/>
</dbReference>
<dbReference type="Proteomes" id="UP000307747">
    <property type="component" value="Unassembled WGS sequence"/>
</dbReference>
<proteinExistence type="predicted"/>
<dbReference type="SUPFAM" id="SSF55874">
    <property type="entry name" value="ATPase domain of HSP90 chaperone/DNA topoisomerase II/histidine kinase"/>
    <property type="match status" value="1"/>
</dbReference>
<keyword evidence="6" id="KW-0472">Membrane</keyword>
<dbReference type="GO" id="GO:0046983">
    <property type="term" value="F:protein dimerization activity"/>
    <property type="evidence" value="ECO:0007669"/>
    <property type="project" value="InterPro"/>
</dbReference>
<reference evidence="8 9" key="1">
    <citation type="submission" date="2019-05" db="EMBL/GenBank/DDBJ databases">
        <title>The metagenome of a microbial culture collection derived from dairy environment covers the genomic content of the human microbiome.</title>
        <authorList>
            <person name="Roder T."/>
            <person name="Wuthrich D."/>
            <person name="Sattari Z."/>
            <person name="Von Ah U."/>
            <person name="Bar C."/>
            <person name="Ronchi F."/>
            <person name="Macpherson A.J."/>
            <person name="Ganal-Vonarburg S.C."/>
            <person name="Bruggmann R."/>
            <person name="Vergeres G."/>
        </authorList>
    </citation>
    <scope>NUCLEOTIDE SEQUENCE [LARGE SCALE GENOMIC DNA]</scope>
    <source>
        <strain evidence="8 9">FAM 20833</strain>
    </source>
</reference>
<dbReference type="GO" id="GO:0000155">
    <property type="term" value="F:phosphorelay sensor kinase activity"/>
    <property type="evidence" value="ECO:0007669"/>
    <property type="project" value="InterPro"/>
</dbReference>